<reference evidence="1" key="1">
    <citation type="submission" date="2022-12" db="EMBL/GenBank/DDBJ databases">
        <title>Genome Sequence of Lasiodiplodia mahajangana.</title>
        <authorList>
            <person name="Buettner E."/>
        </authorList>
    </citation>
    <scope>NUCLEOTIDE SEQUENCE</scope>
    <source>
        <strain evidence="1">VT137</strain>
    </source>
</reference>
<evidence type="ECO:0000313" key="1">
    <source>
        <dbReference type="EMBL" id="KAJ8129851.1"/>
    </source>
</evidence>
<name>A0ACC2JQV2_9PEZI</name>
<dbReference type="EMBL" id="JAPUUL010000642">
    <property type="protein sequence ID" value="KAJ8129851.1"/>
    <property type="molecule type" value="Genomic_DNA"/>
</dbReference>
<accession>A0ACC2JQV2</accession>
<protein>
    <submittedName>
        <fullName evidence="1">Uncharacterized protein</fullName>
    </submittedName>
</protein>
<evidence type="ECO:0000313" key="2">
    <source>
        <dbReference type="Proteomes" id="UP001153332"/>
    </source>
</evidence>
<sequence>MCKIICNITYKCGHTEPWVTRRTCQYNSNGTPKSPAKEPLCLLYTHCWEFGRVRQVNIADRLLCSACFIAKTKDREDLSEELRTARIDGAEKDAAFHAGKARDFIAEANGRAQLEHLPTEYIKRVSNVALKRLDIAFSDEQMKEHHFAELLQIIVGLPFLDKDRLIEKFAGKIEEKFGPKKVKEFYELSMKYRNFGDEFRKGLKAPGVLDKAQKAKK</sequence>
<dbReference type="Proteomes" id="UP001153332">
    <property type="component" value="Unassembled WGS sequence"/>
</dbReference>
<organism evidence="1 2">
    <name type="scientific">Lasiodiplodia mahajangana</name>
    <dbReference type="NCBI Taxonomy" id="1108764"/>
    <lineage>
        <taxon>Eukaryota</taxon>
        <taxon>Fungi</taxon>
        <taxon>Dikarya</taxon>
        <taxon>Ascomycota</taxon>
        <taxon>Pezizomycotina</taxon>
        <taxon>Dothideomycetes</taxon>
        <taxon>Dothideomycetes incertae sedis</taxon>
        <taxon>Botryosphaeriales</taxon>
        <taxon>Botryosphaeriaceae</taxon>
        <taxon>Lasiodiplodia</taxon>
    </lineage>
</organism>
<comment type="caution">
    <text evidence="1">The sequence shown here is derived from an EMBL/GenBank/DDBJ whole genome shotgun (WGS) entry which is preliminary data.</text>
</comment>
<proteinExistence type="predicted"/>
<gene>
    <name evidence="1" type="ORF">O1611_g3779</name>
</gene>
<keyword evidence="2" id="KW-1185">Reference proteome</keyword>